<dbReference type="NCBIfam" id="TIGR00345">
    <property type="entry name" value="GET3_arsA_TRC40"/>
    <property type="match status" value="1"/>
</dbReference>
<comment type="catalytic activity">
    <reaction evidence="2">
        <text>arsenite(in) + ATP + H2O = arsenite(out) + ADP + phosphate + H(+)</text>
        <dbReference type="Rhea" id="RHEA:11348"/>
        <dbReference type="ChEBI" id="CHEBI:15377"/>
        <dbReference type="ChEBI" id="CHEBI:15378"/>
        <dbReference type="ChEBI" id="CHEBI:29242"/>
        <dbReference type="ChEBI" id="CHEBI:30616"/>
        <dbReference type="ChEBI" id="CHEBI:43474"/>
        <dbReference type="ChEBI" id="CHEBI:456216"/>
        <dbReference type="EC" id="7.3.2.7"/>
    </reaction>
</comment>
<evidence type="ECO:0000256" key="1">
    <source>
        <dbReference type="ARBA" id="ARBA00011040"/>
    </source>
</evidence>
<dbReference type="SUPFAM" id="SSF52540">
    <property type="entry name" value="P-loop containing nucleoside triphosphate hydrolases"/>
    <property type="match status" value="1"/>
</dbReference>
<dbReference type="Proteomes" id="UP000700248">
    <property type="component" value="Unassembled WGS sequence"/>
</dbReference>
<name>A0A9D2VF40_9BURK</name>
<sequence>MRIPFSQLMQQRVILVGGKGGVGKTTVSAAIAVKAAAAFNKNVLLVSTDPAHSLSDVFGRAIGSKAVHLQHHLHALELDPEKEVDLYLERVLSQMRRYAGPDQIHELQRHLRLSRLSPGAQEAALLERMAQLLQHGLDEYDLIIFDTAPTGHTLRLLSLPEVMAAWTDGLLKHNKRSEQLGKVLAHLSPGKDVNNIFKSPHETKHAGLDEKSQELVHTLEARQSLFHHARRVLHDPKLASFIFVLTAERLPVLETERAVQSLKDIGVNVAGLIINRLLPPQLEGGFWQAHLTRQHDYLQQIEQRLSQLPQHHLWLQEQEIQGPEALEQFAAGLSTD</sequence>
<dbReference type="Gene3D" id="3.40.50.300">
    <property type="entry name" value="P-loop containing nucleotide triphosphate hydrolases"/>
    <property type="match status" value="1"/>
</dbReference>
<evidence type="ECO:0000259" key="4">
    <source>
        <dbReference type="SMART" id="SM00382"/>
    </source>
</evidence>
<dbReference type="InterPro" id="IPR016300">
    <property type="entry name" value="ATPase_ArsA/GET3"/>
</dbReference>
<evidence type="ECO:0000256" key="2">
    <source>
        <dbReference type="ARBA" id="ARBA00052296"/>
    </source>
</evidence>
<dbReference type="EC" id="7.3.2.7" evidence="3"/>
<feature type="domain" description="AAA+ ATPase" evidence="4">
    <location>
        <begin position="10"/>
        <end position="266"/>
    </location>
</feature>
<gene>
    <name evidence="5" type="ORF">K8U84_02780</name>
</gene>
<comment type="similarity">
    <text evidence="1">Belongs to the arsA ATPase family.</text>
</comment>
<dbReference type="InterPro" id="IPR003593">
    <property type="entry name" value="AAA+_ATPase"/>
</dbReference>
<dbReference type="GO" id="GO:0005524">
    <property type="term" value="F:ATP binding"/>
    <property type="evidence" value="ECO:0007669"/>
    <property type="project" value="InterPro"/>
</dbReference>
<dbReference type="RefSeq" id="WP_276830145.1">
    <property type="nucleotide sequence ID" value="NZ_DYTQ01000038.1"/>
</dbReference>
<dbReference type="PANTHER" id="PTHR10803">
    <property type="entry name" value="ARSENICAL PUMP-DRIVING ATPASE ARSENITE-TRANSLOCATING ATPASE"/>
    <property type="match status" value="1"/>
</dbReference>
<dbReference type="EMBL" id="DYTQ01000038">
    <property type="protein sequence ID" value="HJH23461.1"/>
    <property type="molecule type" value="Genomic_DNA"/>
</dbReference>
<dbReference type="AlphaFoldDB" id="A0A9D2VF40"/>
<dbReference type="InterPro" id="IPR027417">
    <property type="entry name" value="P-loop_NTPase"/>
</dbReference>
<reference evidence="5" key="1">
    <citation type="journal article" date="2021" name="PeerJ">
        <title>Extensive microbial diversity within the chicken gut microbiome revealed by metagenomics and culture.</title>
        <authorList>
            <person name="Gilroy R."/>
            <person name="Ravi A."/>
            <person name="Getino M."/>
            <person name="Pursley I."/>
            <person name="Horton D.L."/>
            <person name="Alikhan N.F."/>
            <person name="Baker D."/>
            <person name="Gharbi K."/>
            <person name="Hall N."/>
            <person name="Watson M."/>
            <person name="Adriaenssens E.M."/>
            <person name="Foster-Nyarko E."/>
            <person name="Jarju S."/>
            <person name="Secka A."/>
            <person name="Antonio M."/>
            <person name="Oren A."/>
            <person name="Chaudhuri R.R."/>
            <person name="La Ragione R."/>
            <person name="Hildebrand F."/>
            <person name="Pallen M.J."/>
        </authorList>
    </citation>
    <scope>NUCLEOTIDE SEQUENCE</scope>
    <source>
        <strain evidence="5">CHK175-13533</strain>
    </source>
</reference>
<dbReference type="CDD" id="cd02035">
    <property type="entry name" value="ArsA"/>
    <property type="match status" value="1"/>
</dbReference>
<accession>A0A9D2VF40</accession>
<evidence type="ECO:0000256" key="3">
    <source>
        <dbReference type="ARBA" id="ARBA00066752"/>
    </source>
</evidence>
<comment type="caution">
    <text evidence="5">The sequence shown here is derived from an EMBL/GenBank/DDBJ whole genome shotgun (WGS) entry which is preliminary data.</text>
</comment>
<proteinExistence type="inferred from homology"/>
<dbReference type="Pfam" id="PF02374">
    <property type="entry name" value="ArsA_ATPase"/>
    <property type="match status" value="1"/>
</dbReference>
<dbReference type="SMART" id="SM00382">
    <property type="entry name" value="AAA"/>
    <property type="match status" value="1"/>
</dbReference>
<dbReference type="GO" id="GO:0016887">
    <property type="term" value="F:ATP hydrolysis activity"/>
    <property type="evidence" value="ECO:0007669"/>
    <property type="project" value="InterPro"/>
</dbReference>
<dbReference type="InterPro" id="IPR025723">
    <property type="entry name" value="ArsA/GET3_ATPase-like"/>
</dbReference>
<organism evidence="5 6">
    <name type="scientific">Paenalcaligenes hominis</name>
    <dbReference type="NCBI Taxonomy" id="643674"/>
    <lineage>
        <taxon>Bacteria</taxon>
        <taxon>Pseudomonadati</taxon>
        <taxon>Pseudomonadota</taxon>
        <taxon>Betaproteobacteria</taxon>
        <taxon>Burkholderiales</taxon>
        <taxon>Alcaligenaceae</taxon>
        <taxon>Paenalcaligenes</taxon>
    </lineage>
</organism>
<evidence type="ECO:0000313" key="6">
    <source>
        <dbReference type="Proteomes" id="UP000700248"/>
    </source>
</evidence>
<protein>
    <recommendedName>
        <fullName evidence="3">arsenite-transporting ATPase</fullName>
        <ecNumber evidence="3">7.3.2.7</ecNumber>
    </recommendedName>
</protein>
<reference evidence="5" key="2">
    <citation type="submission" date="2021-09" db="EMBL/GenBank/DDBJ databases">
        <authorList>
            <person name="Gilroy R."/>
        </authorList>
    </citation>
    <scope>NUCLEOTIDE SEQUENCE</scope>
    <source>
        <strain evidence="5">CHK175-13533</strain>
    </source>
</reference>
<dbReference type="GO" id="GO:0015446">
    <property type="term" value="F:ATPase-coupled arsenite transmembrane transporter activity"/>
    <property type="evidence" value="ECO:0007669"/>
    <property type="project" value="UniProtKB-EC"/>
</dbReference>
<evidence type="ECO:0000313" key="5">
    <source>
        <dbReference type="EMBL" id="HJH23461.1"/>
    </source>
</evidence>
<dbReference type="PANTHER" id="PTHR10803:SF3">
    <property type="entry name" value="ATPASE GET3"/>
    <property type="match status" value="1"/>
</dbReference>